<feature type="transmembrane region" description="Helical" evidence="1">
    <location>
        <begin position="218"/>
        <end position="238"/>
    </location>
</feature>
<accession>A0ABT2W5X9</accession>
<keyword evidence="1" id="KW-1133">Transmembrane helix</keyword>
<keyword evidence="1" id="KW-0472">Membrane</keyword>
<name>A0ABT2W5X9_9FLAO</name>
<feature type="transmembrane region" description="Helical" evidence="1">
    <location>
        <begin position="32"/>
        <end position="50"/>
    </location>
</feature>
<evidence type="ECO:0000256" key="1">
    <source>
        <dbReference type="SAM" id="Phobius"/>
    </source>
</evidence>
<evidence type="ECO:0000313" key="3">
    <source>
        <dbReference type="Proteomes" id="UP001208649"/>
    </source>
</evidence>
<feature type="transmembrane region" description="Helical" evidence="1">
    <location>
        <begin position="144"/>
        <end position="172"/>
    </location>
</feature>
<feature type="transmembrane region" description="Helical" evidence="1">
    <location>
        <begin position="87"/>
        <end position="110"/>
    </location>
</feature>
<keyword evidence="3" id="KW-1185">Reference proteome</keyword>
<organism evidence="2 3">
    <name type="scientific">Chryseobacterium edaphi</name>
    <dbReference type="NCBI Taxonomy" id="2976532"/>
    <lineage>
        <taxon>Bacteria</taxon>
        <taxon>Pseudomonadati</taxon>
        <taxon>Bacteroidota</taxon>
        <taxon>Flavobacteriia</taxon>
        <taxon>Flavobacteriales</taxon>
        <taxon>Weeksellaceae</taxon>
        <taxon>Chryseobacterium group</taxon>
        <taxon>Chryseobacterium</taxon>
    </lineage>
</organism>
<dbReference type="EMBL" id="JAOTEM010000002">
    <property type="protein sequence ID" value="MCU7617393.1"/>
    <property type="molecule type" value="Genomic_DNA"/>
</dbReference>
<evidence type="ECO:0000313" key="2">
    <source>
        <dbReference type="EMBL" id="MCU7617393.1"/>
    </source>
</evidence>
<protein>
    <submittedName>
        <fullName evidence="2">Beta-carotene 15,15'-monooxygenase</fullName>
    </submittedName>
</protein>
<sequence length="246" mass="27816">MSDFNEFDQQGFAPDRNTGSIISHAFEMYKGVILYGVVAMIIYLLADFLLQSITGFNSWSGFGDYRDFDGDYSEYYRGYWNKPGLSLYYSFSSVVGILLSPLYVGLIYIANKFNTKVPVEFSDLFIGYRQNLGNILLYSLITNIILWISFIMCVIPVFFVYPLFLIGYPILLFENLSAVEALSKTFNIAKENYGVFLGVAILGGLISIAGIFLCCIGIIFSAPFIMIVMYSTYCAYLGKPRQITYK</sequence>
<reference evidence="3" key="1">
    <citation type="submission" date="2023-07" db="EMBL/GenBank/DDBJ databases">
        <title>Chryseobacterium sp. strain PBS4-4 Genome sequencing and assembly.</title>
        <authorList>
            <person name="Jung Y."/>
        </authorList>
    </citation>
    <scope>NUCLEOTIDE SEQUENCE [LARGE SCALE GENOMIC DNA]</scope>
    <source>
        <strain evidence="3">PBS4-4</strain>
    </source>
</reference>
<gene>
    <name evidence="2" type="ORF">NZ698_09300</name>
</gene>
<comment type="caution">
    <text evidence="2">The sequence shown here is derived from an EMBL/GenBank/DDBJ whole genome shotgun (WGS) entry which is preliminary data.</text>
</comment>
<dbReference type="Proteomes" id="UP001208649">
    <property type="component" value="Unassembled WGS sequence"/>
</dbReference>
<feature type="transmembrane region" description="Helical" evidence="1">
    <location>
        <begin position="193"/>
        <end position="212"/>
    </location>
</feature>
<proteinExistence type="predicted"/>
<dbReference type="RefSeq" id="WP_263002837.1">
    <property type="nucleotide sequence ID" value="NZ_JAOTEM010000002.1"/>
</dbReference>
<keyword evidence="1" id="KW-0812">Transmembrane</keyword>